<evidence type="ECO:0000256" key="8">
    <source>
        <dbReference type="HAMAP-Rule" id="MF_00484"/>
    </source>
</evidence>
<proteinExistence type="inferred from homology"/>
<keyword evidence="12" id="KW-1185">Reference proteome</keyword>
<comment type="function">
    <text evidence="2 8">Synthesizes alpha-1,4-glucan chains using ADP-glucose.</text>
</comment>
<comment type="catalytic activity">
    <reaction evidence="1 8">
        <text>[(1-&gt;4)-alpha-D-glucosyl](n) + ADP-alpha-D-glucose = [(1-&gt;4)-alpha-D-glucosyl](n+1) + ADP + H(+)</text>
        <dbReference type="Rhea" id="RHEA:18189"/>
        <dbReference type="Rhea" id="RHEA-COMP:9584"/>
        <dbReference type="Rhea" id="RHEA-COMP:9587"/>
        <dbReference type="ChEBI" id="CHEBI:15378"/>
        <dbReference type="ChEBI" id="CHEBI:15444"/>
        <dbReference type="ChEBI" id="CHEBI:57498"/>
        <dbReference type="ChEBI" id="CHEBI:456216"/>
        <dbReference type="EC" id="2.4.1.21"/>
    </reaction>
</comment>
<dbReference type="GO" id="GO:0009011">
    <property type="term" value="F:alpha-1,4-glucan glucosyltransferase (ADP-glucose donor) activity"/>
    <property type="evidence" value="ECO:0007669"/>
    <property type="project" value="UniProtKB-UniRule"/>
</dbReference>
<dbReference type="Pfam" id="PF08323">
    <property type="entry name" value="Glyco_transf_5"/>
    <property type="match status" value="1"/>
</dbReference>
<dbReference type="NCBIfam" id="NF001899">
    <property type="entry name" value="PRK00654.1-2"/>
    <property type="match status" value="1"/>
</dbReference>
<protein>
    <recommendedName>
        <fullName evidence="8">Glycogen synthase</fullName>
        <ecNumber evidence="8">2.4.1.21</ecNumber>
    </recommendedName>
    <alternativeName>
        <fullName evidence="8">Starch [bacterial glycogen] synthase</fullName>
    </alternativeName>
</protein>
<sequence length="487" mass="51822">MNPVVLSVASEIYPLIKTGGLADVAGALPLALEDLGLRVRSLLPAYPTVMAKLTNGSTPEPILDLPDLFGGNARVLTVRYADLDLLLLDAPHLFDRPGGPYITETGQDHADNWARFAALSKAAAEIAGGAIAGFQPDILHAHDWQAALAPVYLAFNGTKGVRSVVTIHNLAFQGAFAPDIFAKLGLPRSAWSLEGVEYYGSVGYLKGGLHAADVVTTVSPTYAEEILTPEGGMGLDGLLAGRGNRLVGIVNGIDTDAWDPATDAALPQTYSVKTLKARARNKRALEAEFGLAHNDDPVFCVISRLTWQKGMDLLAEAADEIVSSGVRLAIFGSGDRMIEGAFHAAHARHPDRIGVKIGYDEALAHRIQAGADAIIIPSRFEPCGLTQLCGLRYGCVPVVSRVGGLADTVINANYAAVQSNVATGTIFAPVTAKSLHDAVVRTRDLYRQPALWQSMQKRGMATDVSWTASAARYVELYRGLIEGEPPQ</sequence>
<dbReference type="CDD" id="cd03791">
    <property type="entry name" value="GT5_Glycogen_synthase_DULL1-like"/>
    <property type="match status" value="1"/>
</dbReference>
<dbReference type="InterPro" id="IPR001296">
    <property type="entry name" value="Glyco_trans_1"/>
</dbReference>
<dbReference type="GO" id="GO:0004373">
    <property type="term" value="F:alpha-1,4-glucan glucosyltransferase (UDP-glucose donor) activity"/>
    <property type="evidence" value="ECO:0007669"/>
    <property type="project" value="InterPro"/>
</dbReference>
<dbReference type="InterPro" id="IPR013534">
    <property type="entry name" value="Starch_synth_cat_dom"/>
</dbReference>
<dbReference type="EC" id="2.4.1.21" evidence="8"/>
<dbReference type="GO" id="GO:0005829">
    <property type="term" value="C:cytosol"/>
    <property type="evidence" value="ECO:0007669"/>
    <property type="project" value="TreeGrafter"/>
</dbReference>
<accession>A0A7V7PSU3</accession>
<feature type="domain" description="Glycosyl transferase family 1" evidence="9">
    <location>
        <begin position="293"/>
        <end position="439"/>
    </location>
</feature>
<feature type="domain" description="Starch synthase catalytic" evidence="10">
    <location>
        <begin position="5"/>
        <end position="240"/>
    </location>
</feature>
<dbReference type="UniPathway" id="UPA00164"/>
<evidence type="ECO:0000256" key="3">
    <source>
        <dbReference type="ARBA" id="ARBA00004964"/>
    </source>
</evidence>
<dbReference type="Proteomes" id="UP000432089">
    <property type="component" value="Unassembled WGS sequence"/>
</dbReference>
<evidence type="ECO:0000313" key="11">
    <source>
        <dbReference type="EMBL" id="KAB0682588.1"/>
    </source>
</evidence>
<dbReference type="EMBL" id="VZDO01000001">
    <property type="protein sequence ID" value="KAB0682588.1"/>
    <property type="molecule type" value="Genomic_DNA"/>
</dbReference>
<gene>
    <name evidence="8 11" type="primary">glgA</name>
    <name evidence="11" type="ORF">F6X38_00390</name>
</gene>
<dbReference type="GO" id="GO:0005978">
    <property type="term" value="P:glycogen biosynthetic process"/>
    <property type="evidence" value="ECO:0007669"/>
    <property type="project" value="UniProtKB-UniRule"/>
</dbReference>
<dbReference type="AlphaFoldDB" id="A0A7V7PSU3"/>
<evidence type="ECO:0000256" key="2">
    <source>
        <dbReference type="ARBA" id="ARBA00002764"/>
    </source>
</evidence>
<dbReference type="PANTHER" id="PTHR45825:SF11">
    <property type="entry name" value="ALPHA AMYLASE DOMAIN-CONTAINING PROTEIN"/>
    <property type="match status" value="1"/>
</dbReference>
<keyword evidence="6 8" id="KW-0808">Transferase</keyword>
<dbReference type="SUPFAM" id="SSF53756">
    <property type="entry name" value="UDP-Glycosyltransferase/glycogen phosphorylase"/>
    <property type="match status" value="1"/>
</dbReference>
<reference evidence="11 12" key="1">
    <citation type="submission" date="2019-09" db="EMBL/GenBank/DDBJ databases">
        <title>YIM 132180 draft genome.</title>
        <authorList>
            <person name="Zhang K."/>
        </authorList>
    </citation>
    <scope>NUCLEOTIDE SEQUENCE [LARGE SCALE GENOMIC DNA]</scope>
    <source>
        <strain evidence="11 12">YIM 132180</strain>
    </source>
</reference>
<dbReference type="RefSeq" id="WP_150967560.1">
    <property type="nucleotide sequence ID" value="NZ_VZDO01000001.1"/>
</dbReference>
<comment type="similarity">
    <text evidence="4 8">Belongs to the glycosyltransferase 1 family. Bacterial/plant glycogen synthase subfamily.</text>
</comment>
<evidence type="ECO:0000259" key="9">
    <source>
        <dbReference type="Pfam" id="PF00534"/>
    </source>
</evidence>
<keyword evidence="7 8" id="KW-0320">Glycogen biosynthesis</keyword>
<name>A0A7V7PSU3_9HYPH</name>
<organism evidence="11 12">
    <name type="scientific">Plantimonas leprariae</name>
    <dbReference type="NCBI Taxonomy" id="2615207"/>
    <lineage>
        <taxon>Bacteria</taxon>
        <taxon>Pseudomonadati</taxon>
        <taxon>Pseudomonadota</taxon>
        <taxon>Alphaproteobacteria</taxon>
        <taxon>Hyphomicrobiales</taxon>
        <taxon>Aurantimonadaceae</taxon>
        <taxon>Plantimonas</taxon>
    </lineage>
</organism>
<keyword evidence="5 8" id="KW-0328">Glycosyltransferase</keyword>
<evidence type="ECO:0000313" key="12">
    <source>
        <dbReference type="Proteomes" id="UP000432089"/>
    </source>
</evidence>
<evidence type="ECO:0000256" key="6">
    <source>
        <dbReference type="ARBA" id="ARBA00022679"/>
    </source>
</evidence>
<evidence type="ECO:0000256" key="5">
    <source>
        <dbReference type="ARBA" id="ARBA00022676"/>
    </source>
</evidence>
<dbReference type="Pfam" id="PF00534">
    <property type="entry name" value="Glycos_transf_1"/>
    <property type="match status" value="1"/>
</dbReference>
<comment type="caution">
    <text evidence="11">The sequence shown here is derived from an EMBL/GenBank/DDBJ whole genome shotgun (WGS) entry which is preliminary data.</text>
</comment>
<dbReference type="PANTHER" id="PTHR45825">
    <property type="entry name" value="GRANULE-BOUND STARCH SYNTHASE 1, CHLOROPLASTIC/AMYLOPLASTIC"/>
    <property type="match status" value="1"/>
</dbReference>
<evidence type="ECO:0000256" key="7">
    <source>
        <dbReference type="ARBA" id="ARBA00023056"/>
    </source>
</evidence>
<dbReference type="Gene3D" id="3.40.50.2000">
    <property type="entry name" value="Glycogen Phosphorylase B"/>
    <property type="match status" value="2"/>
</dbReference>
<dbReference type="HAMAP" id="MF_00484">
    <property type="entry name" value="Glycogen_synth"/>
    <property type="match status" value="1"/>
</dbReference>
<dbReference type="InterPro" id="IPR011835">
    <property type="entry name" value="GS/SS"/>
</dbReference>
<dbReference type="NCBIfam" id="TIGR02095">
    <property type="entry name" value="glgA"/>
    <property type="match status" value="1"/>
</dbReference>
<evidence type="ECO:0000256" key="1">
    <source>
        <dbReference type="ARBA" id="ARBA00001478"/>
    </source>
</evidence>
<feature type="binding site" evidence="8">
    <location>
        <position position="17"/>
    </location>
    <ligand>
        <name>ADP-alpha-D-glucose</name>
        <dbReference type="ChEBI" id="CHEBI:57498"/>
    </ligand>
</feature>
<comment type="pathway">
    <text evidence="3 8">Glycan biosynthesis; glycogen biosynthesis.</text>
</comment>
<evidence type="ECO:0000256" key="4">
    <source>
        <dbReference type="ARBA" id="ARBA00010281"/>
    </source>
</evidence>
<evidence type="ECO:0000259" key="10">
    <source>
        <dbReference type="Pfam" id="PF08323"/>
    </source>
</evidence>